<dbReference type="PANTHER" id="PTHR37937:SF1">
    <property type="entry name" value="CONJUGATIVE TRANSFER: DNA TRANSPORT"/>
    <property type="match status" value="1"/>
</dbReference>
<protein>
    <submittedName>
        <fullName evidence="7">Type IV secretory system Conjugative DNA transfer family protein</fullName>
    </submittedName>
</protein>
<dbReference type="InterPro" id="IPR003688">
    <property type="entry name" value="TraG/VirD4"/>
</dbReference>
<keyword evidence="3" id="KW-1003">Cell membrane</keyword>
<comment type="caution">
    <text evidence="7">The sequence shown here is derived from an EMBL/GenBank/DDBJ whole genome shotgun (WGS) entry which is preliminary data.</text>
</comment>
<proteinExistence type="inferred from homology"/>
<name>A0A1S2NGU4_9BURK</name>
<evidence type="ECO:0000313" key="8">
    <source>
        <dbReference type="Proteomes" id="UP000180246"/>
    </source>
</evidence>
<reference evidence="7 8" key="1">
    <citation type="submission" date="2014-10" db="EMBL/GenBank/DDBJ databases">
        <authorList>
            <person name="Seo M.-J."/>
            <person name="Seok Y.J."/>
            <person name="Cha I.-T."/>
        </authorList>
    </citation>
    <scope>NUCLEOTIDE SEQUENCE [LARGE SCALE GENOMIC DNA]</scope>
    <source>
        <strain evidence="7 8">NEU</strain>
    </source>
</reference>
<dbReference type="CDD" id="cd01127">
    <property type="entry name" value="TrwB_TraG_TraD_VirD4"/>
    <property type="match status" value="1"/>
</dbReference>
<dbReference type="EMBL" id="JRYB01000001">
    <property type="protein sequence ID" value="OIJ44316.1"/>
    <property type="molecule type" value="Genomic_DNA"/>
</dbReference>
<dbReference type="InterPro" id="IPR027417">
    <property type="entry name" value="P-loop_NTPase"/>
</dbReference>
<evidence type="ECO:0000313" key="7">
    <source>
        <dbReference type="EMBL" id="OIJ44316.1"/>
    </source>
</evidence>
<dbReference type="PANTHER" id="PTHR37937">
    <property type="entry name" value="CONJUGATIVE TRANSFER: DNA TRANSPORT"/>
    <property type="match status" value="1"/>
</dbReference>
<gene>
    <name evidence="7" type="ORF">LO55_3226</name>
</gene>
<evidence type="ECO:0000256" key="1">
    <source>
        <dbReference type="ARBA" id="ARBA00004651"/>
    </source>
</evidence>
<dbReference type="Pfam" id="PF02534">
    <property type="entry name" value="T4SS-DNA_transf"/>
    <property type="match status" value="1"/>
</dbReference>
<comment type="similarity">
    <text evidence="2">Belongs to the VirD4/TraG family.</text>
</comment>
<evidence type="ECO:0000256" key="5">
    <source>
        <dbReference type="ARBA" id="ARBA00022989"/>
    </source>
</evidence>
<organism evidence="7 8">
    <name type="scientific">Massilia timonae</name>
    <dbReference type="NCBI Taxonomy" id="47229"/>
    <lineage>
        <taxon>Bacteria</taxon>
        <taxon>Pseudomonadati</taxon>
        <taxon>Pseudomonadota</taxon>
        <taxon>Betaproteobacteria</taxon>
        <taxon>Burkholderiales</taxon>
        <taxon>Oxalobacteraceae</taxon>
        <taxon>Telluria group</taxon>
        <taxon>Massilia</taxon>
    </lineage>
</organism>
<dbReference type="SUPFAM" id="SSF52540">
    <property type="entry name" value="P-loop containing nucleoside triphosphate hydrolases"/>
    <property type="match status" value="1"/>
</dbReference>
<comment type="subcellular location">
    <subcellularLocation>
        <location evidence="1">Cell membrane</location>
        <topology evidence="1">Multi-pass membrane protein</topology>
    </subcellularLocation>
</comment>
<sequence length="633" mass="70189">MLITPIDSARYKALAFSGLLLTGVLSALYLASYFFLIKLSSPQLPPSAATPLTVIRYWQYYGSDPYTRHWLIGCLVAGSAAAVAGVSCLIRPVSRSLHGDARFATLREVIRAGLCGDAGIILGRWGRRYLILGRQLAAIIIAPPRSGKGAGLVQPNALSWSGSLIVNDVRRECYRITAGYRSLFSKVYLFDPLSSKGVTAQWNPISTHYVPDDPPLRVSALQKIANQLSPDPATGDPFWPASCRDLFLGLGLYVIETPSLPRTLGEMVRQIMHGEDDSVSEHWRQIINDRDEAGQPLSSTCKRMLYDFIALSPQTQSSVRKTFTAKLQLWTNPLIDAATSKDSFDFHDLRRKRLSIYLGVNPGDLGRLSLLMNLFFTQMLDANMDTMPEDDPTVKYELLPIMDEFAALGRMPIIENSIQLMGGYGIRPLLIAHSIPQLRSVYGPDHTKNIIACCGARVVYAPNDSDYATDISRELGTFTTDSISHSRPARGIESGTITKAKVARALLNPQEVRMMGINNEIVFIEHCPPIFCRKIWYWQRLVFLNRANRPRPEIIPIEITMPPPPLLVKKAGEGSGKGKAARDITPKDVSTINKLKLTDFATNFSHVQLPEGGRPTDEDLRQTFNSFITAIEA</sequence>
<dbReference type="Proteomes" id="UP000180246">
    <property type="component" value="Unassembled WGS sequence"/>
</dbReference>
<dbReference type="InterPro" id="IPR051539">
    <property type="entry name" value="T4SS-coupling_protein"/>
</dbReference>
<dbReference type="RefSeq" id="WP_071362207.1">
    <property type="nucleotide sequence ID" value="NZ_JRYB01000001.1"/>
</dbReference>
<evidence type="ECO:0000256" key="2">
    <source>
        <dbReference type="ARBA" id="ARBA00008806"/>
    </source>
</evidence>
<keyword evidence="6" id="KW-0472">Membrane</keyword>
<evidence type="ECO:0000256" key="3">
    <source>
        <dbReference type="ARBA" id="ARBA00022475"/>
    </source>
</evidence>
<dbReference type="Gene3D" id="3.40.50.300">
    <property type="entry name" value="P-loop containing nucleotide triphosphate hydrolases"/>
    <property type="match status" value="1"/>
</dbReference>
<accession>A0A1S2NGU4</accession>
<evidence type="ECO:0000256" key="6">
    <source>
        <dbReference type="ARBA" id="ARBA00023136"/>
    </source>
</evidence>
<dbReference type="AlphaFoldDB" id="A0A1S2NGU4"/>
<keyword evidence="4" id="KW-0812">Transmembrane</keyword>
<keyword evidence="5" id="KW-1133">Transmembrane helix</keyword>
<evidence type="ECO:0000256" key="4">
    <source>
        <dbReference type="ARBA" id="ARBA00022692"/>
    </source>
</evidence>
<dbReference type="GO" id="GO:0005886">
    <property type="term" value="C:plasma membrane"/>
    <property type="evidence" value="ECO:0007669"/>
    <property type="project" value="UniProtKB-SubCell"/>
</dbReference>